<dbReference type="Proteomes" id="UP001549321">
    <property type="component" value="Unassembled WGS sequence"/>
</dbReference>
<dbReference type="EMBL" id="JBEPSM010000003">
    <property type="protein sequence ID" value="MET4635968.1"/>
    <property type="molecule type" value="Genomic_DNA"/>
</dbReference>
<protein>
    <submittedName>
        <fullName evidence="2">Ketosteroid isomerase-like protein</fullName>
    </submittedName>
</protein>
<reference evidence="2 3" key="1">
    <citation type="submission" date="2024-06" db="EMBL/GenBank/DDBJ databases">
        <title>Sorghum-associated microbial communities from plants grown in Nebraska, USA.</title>
        <authorList>
            <person name="Schachtman D."/>
        </authorList>
    </citation>
    <scope>NUCLEOTIDE SEQUENCE [LARGE SCALE GENOMIC DNA]</scope>
    <source>
        <strain evidence="2 3">3207</strain>
    </source>
</reference>
<name>A0ABV2R5I4_9HYPH</name>
<evidence type="ECO:0000313" key="2">
    <source>
        <dbReference type="EMBL" id="MET4635968.1"/>
    </source>
</evidence>
<comment type="caution">
    <text evidence="2">The sequence shown here is derived from an EMBL/GenBank/DDBJ whole genome shotgun (WGS) entry which is preliminary data.</text>
</comment>
<dbReference type="RefSeq" id="WP_354553503.1">
    <property type="nucleotide sequence ID" value="NZ_JBEPSM010000003.1"/>
</dbReference>
<evidence type="ECO:0000313" key="3">
    <source>
        <dbReference type="Proteomes" id="UP001549321"/>
    </source>
</evidence>
<organism evidence="2 3">
    <name type="scientific">Kaistia defluvii</name>
    <dbReference type="NCBI Taxonomy" id="410841"/>
    <lineage>
        <taxon>Bacteria</taxon>
        <taxon>Pseudomonadati</taxon>
        <taxon>Pseudomonadota</taxon>
        <taxon>Alphaproteobacteria</taxon>
        <taxon>Hyphomicrobiales</taxon>
        <taxon>Kaistiaceae</taxon>
        <taxon>Kaistia</taxon>
    </lineage>
</organism>
<keyword evidence="3" id="KW-1185">Reference proteome</keyword>
<accession>A0ABV2R5I4</accession>
<evidence type="ECO:0000259" key="1">
    <source>
        <dbReference type="Pfam" id="PF12680"/>
    </source>
</evidence>
<dbReference type="SUPFAM" id="SSF54427">
    <property type="entry name" value="NTF2-like"/>
    <property type="match status" value="1"/>
</dbReference>
<dbReference type="Pfam" id="PF12680">
    <property type="entry name" value="SnoaL_2"/>
    <property type="match status" value="1"/>
</dbReference>
<feature type="domain" description="SnoaL-like" evidence="1">
    <location>
        <begin position="9"/>
        <end position="91"/>
    </location>
</feature>
<sequence length="108" mass="11631">MTDKLPHSVTAYYSAAAAHDFEALAHCFAVDGVVRDEGAVRTGRAAIATWAANAYAQYKHETEVVESREQDGVHVVSVRVSGQFPGSPVQLTQRFALAGDEIRSLEIG</sequence>
<dbReference type="InterPro" id="IPR037401">
    <property type="entry name" value="SnoaL-like"/>
</dbReference>
<gene>
    <name evidence="2" type="ORF">ABIE08_003919</name>
</gene>
<proteinExistence type="predicted"/>
<dbReference type="Gene3D" id="3.10.450.50">
    <property type="match status" value="1"/>
</dbReference>
<dbReference type="InterPro" id="IPR032710">
    <property type="entry name" value="NTF2-like_dom_sf"/>
</dbReference>